<dbReference type="OrthoDB" id="6412187at2759"/>
<dbReference type="InterPro" id="IPR004245">
    <property type="entry name" value="DUF229"/>
</dbReference>
<protein>
    <submittedName>
        <fullName evidence="1">Uncharacterized protein</fullName>
    </submittedName>
</protein>
<gene>
    <name evidence="1" type="ORF">NMOB1V02_LOCUS6961</name>
</gene>
<proteinExistence type="predicted"/>
<dbReference type="Pfam" id="PF02995">
    <property type="entry name" value="DUF229"/>
    <property type="match status" value="1"/>
</dbReference>
<reference evidence="1" key="1">
    <citation type="submission" date="2020-11" db="EMBL/GenBank/DDBJ databases">
        <authorList>
            <person name="Tran Van P."/>
        </authorList>
    </citation>
    <scope>NUCLEOTIDE SEQUENCE</scope>
</reference>
<evidence type="ECO:0000313" key="2">
    <source>
        <dbReference type="Proteomes" id="UP000678499"/>
    </source>
</evidence>
<keyword evidence="2" id="KW-1185">Reference proteome</keyword>
<evidence type="ECO:0000313" key="1">
    <source>
        <dbReference type="EMBL" id="CAD7279284.1"/>
    </source>
</evidence>
<dbReference type="Proteomes" id="UP000678499">
    <property type="component" value="Unassembled WGS sequence"/>
</dbReference>
<sequence length="342" mass="39392">MRLNKRTAFQTLLLYIFLALYFKSWKREKQRGSQDEVLLKSYSLTNCGRFTNESGVVCRPFKIPLWTPTFLPYKNLVRSPHPLICRQKVMNWIQVEPERIIITNDLKTCSYFHCNFTEILRFMEYYHVKLQVTVSTDNYYPRFSDTIEVACACHHTKFNETYLVPKVNPVSESCRKVPSDERGYSFNILYLVYDGISRNFFVRNLPKTWQFMKSKMRGIEFHGHSALGLNSAPNQIPLWTGYDFFEWLSSGPAPNNFVEELPPILLASAAEKNYVTMFYEDLQANSMKVEEYSNAGLPSASGETSVEMGVCVGTVAASLLFRVTPSSVGFQARENIRTLRSG</sequence>
<dbReference type="AlphaFoldDB" id="A0A7R9GFZ4"/>
<dbReference type="EMBL" id="OA883607">
    <property type="protein sequence ID" value="CAD7279284.1"/>
    <property type="molecule type" value="Genomic_DNA"/>
</dbReference>
<accession>A0A7R9GFZ4</accession>
<name>A0A7R9GFZ4_9CRUS</name>
<dbReference type="PANTHER" id="PTHR10974">
    <property type="entry name" value="FI08016P-RELATED"/>
    <property type="match status" value="1"/>
</dbReference>
<dbReference type="GO" id="GO:0005615">
    <property type="term" value="C:extracellular space"/>
    <property type="evidence" value="ECO:0007669"/>
    <property type="project" value="TreeGrafter"/>
</dbReference>
<organism evidence="1">
    <name type="scientific">Notodromas monacha</name>
    <dbReference type="NCBI Taxonomy" id="399045"/>
    <lineage>
        <taxon>Eukaryota</taxon>
        <taxon>Metazoa</taxon>
        <taxon>Ecdysozoa</taxon>
        <taxon>Arthropoda</taxon>
        <taxon>Crustacea</taxon>
        <taxon>Oligostraca</taxon>
        <taxon>Ostracoda</taxon>
        <taxon>Podocopa</taxon>
        <taxon>Podocopida</taxon>
        <taxon>Cypridocopina</taxon>
        <taxon>Cypridoidea</taxon>
        <taxon>Cyprididae</taxon>
        <taxon>Notodromas</taxon>
    </lineage>
</organism>
<dbReference type="EMBL" id="CAJPEX010001570">
    <property type="protein sequence ID" value="CAG0919436.1"/>
    <property type="molecule type" value="Genomic_DNA"/>
</dbReference>
<dbReference type="PANTHER" id="PTHR10974:SF1">
    <property type="entry name" value="FI08016P-RELATED"/>
    <property type="match status" value="1"/>
</dbReference>